<protein>
    <recommendedName>
        <fullName evidence="4">PH domain-containing protein</fullName>
    </recommendedName>
</protein>
<comment type="caution">
    <text evidence="2">The sequence shown here is derived from an EMBL/GenBank/DDBJ whole genome shotgun (WGS) entry which is preliminary data.</text>
</comment>
<sequence length="157" mass="18276">MRKRINITLHPIFVLLSSIYVLIFLTYGLNSLKKILNNGAMQGDIIGLIVCILALALFIYFLLIRYRSIEIYKDRYILNSYVFSRTIYFNEIDSIKKVPINLFNLKLGSRGILGFISLFQSQEYYNISDLSNSLRIQLKNNQIVHISCDNPEEIKMI</sequence>
<dbReference type="EMBL" id="JADGIK010000002">
    <property type="protein sequence ID" value="MBF0596642.1"/>
    <property type="molecule type" value="Genomic_DNA"/>
</dbReference>
<feature type="transmembrane region" description="Helical" evidence="1">
    <location>
        <begin position="45"/>
        <end position="63"/>
    </location>
</feature>
<keyword evidence="3" id="KW-1185">Reference proteome</keyword>
<evidence type="ECO:0000256" key="1">
    <source>
        <dbReference type="SAM" id="Phobius"/>
    </source>
</evidence>
<keyword evidence="1" id="KW-0472">Membrane</keyword>
<evidence type="ECO:0000313" key="3">
    <source>
        <dbReference type="Proteomes" id="UP000608754"/>
    </source>
</evidence>
<accession>A0A8J7G4R9</accession>
<organism evidence="2 3">
    <name type="scientific">Faecalibacter rhinopitheci</name>
    <dbReference type="NCBI Taxonomy" id="2779678"/>
    <lineage>
        <taxon>Bacteria</taxon>
        <taxon>Pseudomonadati</taxon>
        <taxon>Bacteroidota</taxon>
        <taxon>Flavobacteriia</taxon>
        <taxon>Flavobacteriales</taxon>
        <taxon>Weeksellaceae</taxon>
        <taxon>Faecalibacter</taxon>
    </lineage>
</organism>
<keyword evidence="1" id="KW-0812">Transmembrane</keyword>
<evidence type="ECO:0008006" key="4">
    <source>
        <dbReference type="Google" id="ProtNLM"/>
    </source>
</evidence>
<proteinExistence type="predicted"/>
<feature type="transmembrane region" description="Helical" evidence="1">
    <location>
        <begin position="7"/>
        <end position="25"/>
    </location>
</feature>
<dbReference type="Proteomes" id="UP000608754">
    <property type="component" value="Unassembled WGS sequence"/>
</dbReference>
<gene>
    <name evidence="2" type="ORF">IM532_04110</name>
</gene>
<dbReference type="RefSeq" id="WP_194182172.1">
    <property type="nucleotide sequence ID" value="NZ_JADGIK010000002.1"/>
</dbReference>
<name>A0A8J7G4R9_9FLAO</name>
<evidence type="ECO:0000313" key="2">
    <source>
        <dbReference type="EMBL" id="MBF0596642.1"/>
    </source>
</evidence>
<dbReference type="AlphaFoldDB" id="A0A8J7G4R9"/>
<reference evidence="2" key="1">
    <citation type="submission" date="2020-10" db="EMBL/GenBank/DDBJ databases">
        <authorList>
            <person name="Lu T."/>
            <person name="Wang Q."/>
            <person name="Han X."/>
        </authorList>
    </citation>
    <scope>NUCLEOTIDE SEQUENCE</scope>
    <source>
        <strain evidence="2">WQ 117</strain>
    </source>
</reference>
<keyword evidence="1" id="KW-1133">Transmembrane helix</keyword>